<feature type="region of interest" description="Disordered" evidence="1">
    <location>
        <begin position="191"/>
        <end position="217"/>
    </location>
</feature>
<dbReference type="AlphaFoldDB" id="A0AAU2A4N3"/>
<dbReference type="Pfam" id="PF02627">
    <property type="entry name" value="CMD"/>
    <property type="match status" value="1"/>
</dbReference>
<protein>
    <submittedName>
        <fullName evidence="3">Carboxymuconolactone decarboxylase family protein</fullName>
    </submittedName>
</protein>
<evidence type="ECO:0000256" key="1">
    <source>
        <dbReference type="SAM" id="MobiDB-lite"/>
    </source>
</evidence>
<dbReference type="InterPro" id="IPR003779">
    <property type="entry name" value="CMD-like"/>
</dbReference>
<proteinExistence type="predicted"/>
<evidence type="ECO:0000313" key="3">
    <source>
        <dbReference type="EMBL" id="WTT18881.1"/>
    </source>
</evidence>
<organism evidence="3">
    <name type="scientific">Streptomyces sp. NBC_00093</name>
    <dbReference type="NCBI Taxonomy" id="2975649"/>
    <lineage>
        <taxon>Bacteria</taxon>
        <taxon>Bacillati</taxon>
        <taxon>Actinomycetota</taxon>
        <taxon>Actinomycetes</taxon>
        <taxon>Kitasatosporales</taxon>
        <taxon>Streptomycetaceae</taxon>
        <taxon>Streptomyces</taxon>
    </lineage>
</organism>
<feature type="domain" description="Carboxymuconolactone decarboxylase-like" evidence="2">
    <location>
        <begin position="57"/>
        <end position="139"/>
    </location>
</feature>
<dbReference type="EMBL" id="CP108222">
    <property type="protein sequence ID" value="WTT18881.1"/>
    <property type="molecule type" value="Genomic_DNA"/>
</dbReference>
<dbReference type="Gene3D" id="1.20.1290.10">
    <property type="entry name" value="AhpD-like"/>
    <property type="match status" value="1"/>
</dbReference>
<sequence length="217" mass="23412">MSSPRLPLFPPPELTADQRELYETIAGGPRAKGPQRFALTDPEGRLHGPFNAMLLSPAVGRALQDLGAAIRYASQLPPRTREIAILVVAASWDSAFERYAHERVGAAVGLTEPELRALREGGDPGLTDPVEHAAWELTRALVRDGGTLTDDQYGQARATLGERTLFELSTLVGYYATLALQLRLFAVPAPEPTPTPTPTEVTLSSEFSAHPGQLPQP</sequence>
<dbReference type="SUPFAM" id="SSF69118">
    <property type="entry name" value="AhpD-like"/>
    <property type="match status" value="1"/>
</dbReference>
<reference evidence="3" key="1">
    <citation type="submission" date="2022-10" db="EMBL/GenBank/DDBJ databases">
        <title>The complete genomes of actinobacterial strains from the NBC collection.</title>
        <authorList>
            <person name="Joergensen T.S."/>
            <person name="Alvarez Arevalo M."/>
            <person name="Sterndorff E.B."/>
            <person name="Faurdal D."/>
            <person name="Vuksanovic O."/>
            <person name="Mourched A.-S."/>
            <person name="Charusanti P."/>
            <person name="Shaw S."/>
            <person name="Blin K."/>
            <person name="Weber T."/>
        </authorList>
    </citation>
    <scope>NUCLEOTIDE SEQUENCE</scope>
    <source>
        <strain evidence="3">NBC_00093</strain>
    </source>
</reference>
<gene>
    <name evidence="3" type="ORF">OHA22_26790</name>
</gene>
<dbReference type="PANTHER" id="PTHR34846">
    <property type="entry name" value="4-CARBOXYMUCONOLACTONE DECARBOXYLASE FAMILY PROTEIN (AFU_ORTHOLOGUE AFUA_6G11590)"/>
    <property type="match status" value="1"/>
</dbReference>
<dbReference type="InterPro" id="IPR029032">
    <property type="entry name" value="AhpD-like"/>
</dbReference>
<evidence type="ECO:0000259" key="2">
    <source>
        <dbReference type="Pfam" id="PF02627"/>
    </source>
</evidence>
<accession>A0AAU2A4N3</accession>
<name>A0AAU2A4N3_9ACTN</name>
<dbReference type="GO" id="GO:0051920">
    <property type="term" value="F:peroxiredoxin activity"/>
    <property type="evidence" value="ECO:0007669"/>
    <property type="project" value="InterPro"/>
</dbReference>
<dbReference type="PANTHER" id="PTHR34846:SF11">
    <property type="entry name" value="4-CARBOXYMUCONOLACTONE DECARBOXYLASE FAMILY PROTEIN (AFU_ORTHOLOGUE AFUA_6G11590)"/>
    <property type="match status" value="1"/>
</dbReference>